<sequence>MISMMNAQNPFFERYNTPHETVPFDKIKTDHFEPAIREGIRQQIAEIDAITDNPETPTFANTILAYENSGELLDRVVTVFDNLCSAETNDTLQALAQEMMPLLSEHGNNISLNESLFNRVKIVYQQKEQESLTPEQLKLLEKIYDSFIRNGANLQGEAKEKYRKLTKDLSSLTLQFAENNLKEINNYQLVLTDEKQLAGLPESAVEAAEETAKEKGIKGWMFTLQAPSFIPFMTYADNRELRKELYFANSTKCTHDNEFNNIEIVKKIVNTRMEIAQLLGYDNHAQYVLQKRMAQDSNAVYGLLNQLLDAYTPTAQKEYQEVLETAQQEQGTDFALMPWDWAYYSNKLKDKKFNINEEMLRPYFELEKVKEGVFGLANRLYGISFRKNADIPVYHKDVEAYEVLDKDGKYLAVLYTDFHPRDGKRSGAWMTEYKGQWIDEKTGEDSRPHVSVVMNFTKPTENKPALLTFGEVATFLHEFGHSLHGMFANSTYRSLSGTNVYWDFVELPSQIMENFAIESDFLNTFARHYLTGEKIPADLIKRLVDASNFNVAYACLRQISFGLLDMAWYTRNTPFEGDVKEYEQQAWAKAQILPVVKEACMSTSFSHIFAGGYSAGYYSYKWAEVLDADAFSLFRQKGIFDRDVAESFRNNILSKGGTEHPMILYKRFRGQEPTIDALLTRNGIIKN</sequence>
<dbReference type="PANTHER" id="PTHR43660:SF1">
    <property type="entry name" value="DIPEPTIDYL CARBOXYPEPTIDASE"/>
    <property type="match status" value="1"/>
</dbReference>
<evidence type="ECO:0000313" key="10">
    <source>
        <dbReference type="Proteomes" id="UP000651085"/>
    </source>
</evidence>
<keyword evidence="4 7" id="KW-0378">Hydrolase</keyword>
<evidence type="ECO:0000256" key="1">
    <source>
        <dbReference type="ARBA" id="ARBA00006040"/>
    </source>
</evidence>
<dbReference type="InterPro" id="IPR024080">
    <property type="entry name" value="Neurolysin/TOP_N"/>
</dbReference>
<evidence type="ECO:0000256" key="4">
    <source>
        <dbReference type="ARBA" id="ARBA00022801"/>
    </source>
</evidence>
<evidence type="ECO:0000259" key="8">
    <source>
        <dbReference type="Pfam" id="PF01432"/>
    </source>
</evidence>
<evidence type="ECO:0000256" key="7">
    <source>
        <dbReference type="RuleBase" id="RU003435"/>
    </source>
</evidence>
<dbReference type="GO" id="GO:0004180">
    <property type="term" value="F:carboxypeptidase activity"/>
    <property type="evidence" value="ECO:0007669"/>
    <property type="project" value="TreeGrafter"/>
</dbReference>
<protein>
    <submittedName>
        <fullName evidence="9">M3 family metallopeptidase</fullName>
    </submittedName>
</protein>
<name>A0A926F0Q6_9BACT</name>
<keyword evidence="10" id="KW-1185">Reference proteome</keyword>
<dbReference type="CDD" id="cd06456">
    <property type="entry name" value="M3A_DCP"/>
    <property type="match status" value="1"/>
</dbReference>
<dbReference type="FunFam" id="3.40.390.10:FF:000009">
    <property type="entry name" value="Oligopeptidase A"/>
    <property type="match status" value="1"/>
</dbReference>
<keyword evidence="6 7" id="KW-0482">Metalloprotease</keyword>
<comment type="similarity">
    <text evidence="1 7">Belongs to the peptidase M3 family.</text>
</comment>
<dbReference type="GO" id="GO:0046872">
    <property type="term" value="F:metal ion binding"/>
    <property type="evidence" value="ECO:0007669"/>
    <property type="project" value="UniProtKB-UniRule"/>
</dbReference>
<dbReference type="AlphaFoldDB" id="A0A926F0Q6"/>
<dbReference type="EMBL" id="JACRTF010000001">
    <property type="protein sequence ID" value="MBC8591938.1"/>
    <property type="molecule type" value="Genomic_DNA"/>
</dbReference>
<proteinExistence type="inferred from homology"/>
<evidence type="ECO:0000256" key="2">
    <source>
        <dbReference type="ARBA" id="ARBA00022670"/>
    </source>
</evidence>
<dbReference type="InterPro" id="IPR034005">
    <property type="entry name" value="M3A_DCP"/>
</dbReference>
<dbReference type="InterPro" id="IPR024079">
    <property type="entry name" value="MetalloPept_cat_dom_sf"/>
</dbReference>
<dbReference type="InterPro" id="IPR024077">
    <property type="entry name" value="Neurolysin/TOP_dom2"/>
</dbReference>
<dbReference type="PANTHER" id="PTHR43660">
    <property type="entry name" value="DIPEPTIDYL CARBOXYPEPTIDASE"/>
    <property type="match status" value="1"/>
</dbReference>
<dbReference type="GO" id="GO:0005829">
    <property type="term" value="C:cytosol"/>
    <property type="evidence" value="ECO:0007669"/>
    <property type="project" value="UniProtKB-ARBA"/>
</dbReference>
<dbReference type="GO" id="GO:0006508">
    <property type="term" value="P:proteolysis"/>
    <property type="evidence" value="ECO:0007669"/>
    <property type="project" value="UniProtKB-KW"/>
</dbReference>
<dbReference type="Proteomes" id="UP000651085">
    <property type="component" value="Unassembled WGS sequence"/>
</dbReference>
<keyword evidence="2 7" id="KW-0645">Protease</keyword>
<feature type="domain" description="Peptidase M3A/M3B catalytic" evidence="8">
    <location>
        <begin position="232"/>
        <end position="683"/>
    </location>
</feature>
<dbReference type="Gene3D" id="1.10.1370.10">
    <property type="entry name" value="Neurolysin, domain 3"/>
    <property type="match status" value="1"/>
</dbReference>
<evidence type="ECO:0000256" key="3">
    <source>
        <dbReference type="ARBA" id="ARBA00022723"/>
    </source>
</evidence>
<dbReference type="Pfam" id="PF01432">
    <property type="entry name" value="Peptidase_M3"/>
    <property type="match status" value="1"/>
</dbReference>
<evidence type="ECO:0000256" key="6">
    <source>
        <dbReference type="ARBA" id="ARBA00023049"/>
    </source>
</evidence>
<evidence type="ECO:0000256" key="5">
    <source>
        <dbReference type="ARBA" id="ARBA00022833"/>
    </source>
</evidence>
<keyword evidence="3 7" id="KW-0479">Metal-binding</keyword>
<dbReference type="InterPro" id="IPR045090">
    <property type="entry name" value="Pept_M3A_M3B"/>
</dbReference>
<dbReference type="SUPFAM" id="SSF55486">
    <property type="entry name" value="Metalloproteases ('zincins'), catalytic domain"/>
    <property type="match status" value="1"/>
</dbReference>
<dbReference type="Gene3D" id="1.20.1050.40">
    <property type="entry name" value="Endopeptidase. Chain P, domain 1"/>
    <property type="match status" value="1"/>
</dbReference>
<keyword evidence="5 7" id="KW-0862">Zinc</keyword>
<reference evidence="9" key="1">
    <citation type="submission" date="2020-08" db="EMBL/GenBank/DDBJ databases">
        <title>Genome public.</title>
        <authorList>
            <person name="Liu C."/>
            <person name="Sun Q."/>
        </authorList>
    </citation>
    <scope>NUCLEOTIDE SEQUENCE</scope>
    <source>
        <strain evidence="9">N12</strain>
    </source>
</reference>
<comment type="cofactor">
    <cofactor evidence="7">
        <name>Zn(2+)</name>
        <dbReference type="ChEBI" id="CHEBI:29105"/>
    </cofactor>
    <text evidence="7">Binds 1 zinc ion.</text>
</comment>
<dbReference type="Gene3D" id="3.40.390.10">
    <property type="entry name" value="Collagenase (Catalytic Domain)"/>
    <property type="match status" value="1"/>
</dbReference>
<dbReference type="InterPro" id="IPR001567">
    <property type="entry name" value="Pept_M3A_M3B_dom"/>
</dbReference>
<organism evidence="9 10">
    <name type="scientific">Jilunia laotingensis</name>
    <dbReference type="NCBI Taxonomy" id="2763675"/>
    <lineage>
        <taxon>Bacteria</taxon>
        <taxon>Pseudomonadati</taxon>
        <taxon>Bacteroidota</taxon>
        <taxon>Bacteroidia</taxon>
        <taxon>Bacteroidales</taxon>
        <taxon>Bacteroidaceae</taxon>
        <taxon>Jilunia</taxon>
    </lineage>
</organism>
<comment type="caution">
    <text evidence="9">The sequence shown here is derived from an EMBL/GenBank/DDBJ whole genome shotgun (WGS) entry which is preliminary data.</text>
</comment>
<accession>A0A926F0Q6</accession>
<dbReference type="GO" id="GO:0004222">
    <property type="term" value="F:metalloendopeptidase activity"/>
    <property type="evidence" value="ECO:0007669"/>
    <property type="project" value="InterPro"/>
</dbReference>
<evidence type="ECO:0000313" key="9">
    <source>
        <dbReference type="EMBL" id="MBC8591938.1"/>
    </source>
</evidence>
<gene>
    <name evidence="9" type="ORF">H8744_01510</name>
</gene>